<feature type="signal peptide" evidence="1">
    <location>
        <begin position="1"/>
        <end position="32"/>
    </location>
</feature>
<feature type="chain" id="PRO_5046381896" evidence="1">
    <location>
        <begin position="33"/>
        <end position="215"/>
    </location>
</feature>
<sequence>MCSKQTELWWSVAPGWLNFDLSSLLPLLLSAALNFLQKSSPQLCLPRSPQPLTFPDTCLVPNKMTDMDQPHSHLEESQDIVMEQDEPRAFPEVPRTLPEVPQVPPDSQTLNEFRKSADEVARLALLVQQEQENDQLLCTASSANLIGDFVTAWRIHDRLFPGHGSPSSYFHGKAKLSLDSSKENLPAGRDVFRGGDTTAKISIRRMFVLVDFIND</sequence>
<evidence type="ECO:0000313" key="2">
    <source>
        <dbReference type="EMBL" id="KAK4664581.1"/>
    </source>
</evidence>
<evidence type="ECO:0000313" key="3">
    <source>
        <dbReference type="Proteomes" id="UP001326199"/>
    </source>
</evidence>
<organism evidence="2 3">
    <name type="scientific">Podospora pseudopauciseta</name>
    <dbReference type="NCBI Taxonomy" id="2093780"/>
    <lineage>
        <taxon>Eukaryota</taxon>
        <taxon>Fungi</taxon>
        <taxon>Dikarya</taxon>
        <taxon>Ascomycota</taxon>
        <taxon>Pezizomycotina</taxon>
        <taxon>Sordariomycetes</taxon>
        <taxon>Sordariomycetidae</taxon>
        <taxon>Sordariales</taxon>
        <taxon>Podosporaceae</taxon>
        <taxon>Podospora</taxon>
    </lineage>
</organism>
<comment type="caution">
    <text evidence="2">The sequence shown here is derived from an EMBL/GenBank/DDBJ whole genome shotgun (WGS) entry which is preliminary data.</text>
</comment>
<evidence type="ECO:0000256" key="1">
    <source>
        <dbReference type="SAM" id="SignalP"/>
    </source>
</evidence>
<protein>
    <submittedName>
        <fullName evidence="2">Uncharacterized protein</fullName>
    </submittedName>
</protein>
<gene>
    <name evidence="2" type="ORF">QC763_512050</name>
</gene>
<dbReference type="GeneID" id="87934108"/>
<dbReference type="Proteomes" id="UP001326199">
    <property type="component" value="Unassembled WGS sequence"/>
</dbReference>
<dbReference type="RefSeq" id="XP_062764547.1">
    <property type="nucleotide sequence ID" value="XM_062913765.1"/>
</dbReference>
<name>A0ABR0H9M6_9PEZI</name>
<accession>A0ABR0H9M6</accession>
<dbReference type="EMBL" id="JAFFHB010000007">
    <property type="protein sequence ID" value="KAK4664581.1"/>
    <property type="molecule type" value="Genomic_DNA"/>
</dbReference>
<proteinExistence type="predicted"/>
<keyword evidence="3" id="KW-1185">Reference proteome</keyword>
<keyword evidence="1" id="KW-0732">Signal</keyword>
<reference evidence="2 3" key="1">
    <citation type="journal article" date="2023" name="bioRxiv">
        <title>High-quality genome assemblies of four members of thePodospora anserinaspecies complex.</title>
        <authorList>
            <person name="Ament-Velasquez S.L."/>
            <person name="Vogan A.A."/>
            <person name="Wallerman O."/>
            <person name="Hartmann F."/>
            <person name="Gautier V."/>
            <person name="Silar P."/>
            <person name="Giraud T."/>
            <person name="Johannesson H."/>
        </authorList>
    </citation>
    <scope>NUCLEOTIDE SEQUENCE [LARGE SCALE GENOMIC DNA]</scope>
    <source>
        <strain evidence="2 3">CBS 411.78</strain>
    </source>
</reference>